<evidence type="ECO:0000259" key="10">
    <source>
        <dbReference type="SMART" id="SM00986"/>
    </source>
</evidence>
<dbReference type="GO" id="GO:0051539">
    <property type="term" value="F:4 iron, 4 sulfur cluster binding"/>
    <property type="evidence" value="ECO:0007669"/>
    <property type="project" value="UniProtKB-KW"/>
</dbReference>
<dbReference type="PANTHER" id="PTHR33693:SF3">
    <property type="entry name" value="TYPE-5 URACIL-DNA GLYCOSYLASE"/>
    <property type="match status" value="1"/>
</dbReference>
<dbReference type="EMBL" id="CP059851">
    <property type="protein sequence ID" value="QMW23922.1"/>
    <property type="molecule type" value="Genomic_DNA"/>
</dbReference>
<dbReference type="Gene3D" id="3.40.470.10">
    <property type="entry name" value="Uracil-DNA glycosylase-like domain"/>
    <property type="match status" value="1"/>
</dbReference>
<dbReference type="GO" id="GO:0006284">
    <property type="term" value="P:base-excision repair"/>
    <property type="evidence" value="ECO:0007669"/>
    <property type="project" value="InterPro"/>
</dbReference>
<evidence type="ECO:0000256" key="5">
    <source>
        <dbReference type="ARBA" id="ARBA00023004"/>
    </source>
</evidence>
<name>A0A7G5IKN0_9SPHN</name>
<evidence type="ECO:0000256" key="6">
    <source>
        <dbReference type="ARBA" id="ARBA00023014"/>
    </source>
</evidence>
<dbReference type="PANTHER" id="PTHR33693">
    <property type="entry name" value="TYPE-5 URACIL-DNA GLYCOSYLASE"/>
    <property type="match status" value="1"/>
</dbReference>
<evidence type="ECO:0000313" key="11">
    <source>
        <dbReference type="EMBL" id="QMW23922.1"/>
    </source>
</evidence>
<organism evidence="11 12">
    <name type="scientific">Sandaracinobacteroides saxicola</name>
    <dbReference type="NCBI Taxonomy" id="2759707"/>
    <lineage>
        <taxon>Bacteria</taxon>
        <taxon>Pseudomonadati</taxon>
        <taxon>Pseudomonadota</taxon>
        <taxon>Alphaproteobacteria</taxon>
        <taxon>Sphingomonadales</taxon>
        <taxon>Sphingosinicellaceae</taxon>
        <taxon>Sandaracinobacteroides</taxon>
    </lineage>
</organism>
<comment type="similarity">
    <text evidence="8">Belongs to the uracil-DNA glycosylase (UDG) superfamily. Type 5 (UDGb) family.</text>
</comment>
<dbReference type="InterPro" id="IPR051536">
    <property type="entry name" value="UDG_Type-4/5"/>
</dbReference>
<dbReference type="KEGG" id="sand:H3309_05475"/>
<dbReference type="RefSeq" id="WP_182297745.1">
    <property type="nucleotide sequence ID" value="NZ_CP059851.1"/>
</dbReference>
<evidence type="ECO:0000256" key="1">
    <source>
        <dbReference type="ARBA" id="ARBA00022485"/>
    </source>
</evidence>
<dbReference type="SUPFAM" id="SSF52141">
    <property type="entry name" value="Uracil-DNA glycosylase-like"/>
    <property type="match status" value="1"/>
</dbReference>
<keyword evidence="2" id="KW-0479">Metal-binding</keyword>
<evidence type="ECO:0000313" key="12">
    <source>
        <dbReference type="Proteomes" id="UP000515292"/>
    </source>
</evidence>
<feature type="domain" description="Uracil-DNA glycosylase-like" evidence="10">
    <location>
        <begin position="40"/>
        <end position="207"/>
    </location>
</feature>
<evidence type="ECO:0000256" key="4">
    <source>
        <dbReference type="ARBA" id="ARBA00022801"/>
    </source>
</evidence>
<dbReference type="AlphaFoldDB" id="A0A7G5IKN0"/>
<keyword evidence="7" id="KW-0234">DNA repair</keyword>
<protein>
    <recommendedName>
        <fullName evidence="9">Type-5 uracil-DNA glycosylase</fullName>
    </recommendedName>
</protein>
<dbReference type="InterPro" id="IPR044147">
    <property type="entry name" value="UdgB-like"/>
</dbReference>
<keyword evidence="3" id="KW-0227">DNA damage</keyword>
<keyword evidence="6" id="KW-0411">Iron-sulfur</keyword>
<keyword evidence="1" id="KW-0004">4Fe-4S</keyword>
<evidence type="ECO:0000256" key="7">
    <source>
        <dbReference type="ARBA" id="ARBA00023204"/>
    </source>
</evidence>
<dbReference type="SMART" id="SM00987">
    <property type="entry name" value="UreE_C"/>
    <property type="match status" value="1"/>
</dbReference>
<dbReference type="Pfam" id="PF03167">
    <property type="entry name" value="UDG"/>
    <property type="match status" value="1"/>
</dbReference>
<dbReference type="Proteomes" id="UP000515292">
    <property type="component" value="Chromosome"/>
</dbReference>
<gene>
    <name evidence="11" type="ORF">H3309_05475</name>
</gene>
<dbReference type="GO" id="GO:0033958">
    <property type="term" value="F:DNA-deoxyinosine glycosylase activity"/>
    <property type="evidence" value="ECO:0007669"/>
    <property type="project" value="InterPro"/>
</dbReference>
<evidence type="ECO:0000256" key="8">
    <source>
        <dbReference type="ARBA" id="ARBA00023779"/>
    </source>
</evidence>
<keyword evidence="5" id="KW-0408">Iron</keyword>
<dbReference type="InterPro" id="IPR036895">
    <property type="entry name" value="Uracil-DNA_glycosylase-like_sf"/>
</dbReference>
<dbReference type="InterPro" id="IPR005122">
    <property type="entry name" value="Uracil-DNA_glycosylase-like"/>
</dbReference>
<sequence length="219" mass="22556">MIVPGLPHDPAFDCPRCPRLVAYRAVMASRYPGGHNGAVPSWGDPAAWLAIVGLAPGAGGANRTGRPFTGDMAGDLLFAGLAAAGLTEGVNGGHAGDGFALKGAIITNAVHCVPPENKPSVAEIHACRPFLEANLRALPGLRVVLALGQIAHQSAVKALGGRLPKARFAHGAVHRMPSGVVLVDSYHPSRYNQNTGRITAAMFAEAVATCVQAGRPNRA</sequence>
<evidence type="ECO:0000256" key="9">
    <source>
        <dbReference type="ARBA" id="ARBA00023887"/>
    </source>
</evidence>
<proteinExistence type="inferred from homology"/>
<reference evidence="11 12" key="1">
    <citation type="submission" date="2020-07" db="EMBL/GenBank/DDBJ databases">
        <title>Complete genome sequence for Sandaracinobacter sp. M6.</title>
        <authorList>
            <person name="Tang Y."/>
            <person name="Liu Q."/>
            <person name="Guo Z."/>
            <person name="Lei P."/>
            <person name="Huang B."/>
        </authorList>
    </citation>
    <scope>NUCLEOTIDE SEQUENCE [LARGE SCALE GENOMIC DNA]</scope>
    <source>
        <strain evidence="11 12">M6</strain>
    </source>
</reference>
<dbReference type="GO" id="GO:0004844">
    <property type="term" value="F:uracil DNA N-glycosylase activity"/>
    <property type="evidence" value="ECO:0007669"/>
    <property type="project" value="InterPro"/>
</dbReference>
<keyword evidence="12" id="KW-1185">Reference proteome</keyword>
<evidence type="ECO:0000256" key="3">
    <source>
        <dbReference type="ARBA" id="ARBA00022763"/>
    </source>
</evidence>
<dbReference type="SMART" id="SM00986">
    <property type="entry name" value="UDG"/>
    <property type="match status" value="1"/>
</dbReference>
<dbReference type="CDD" id="cd10031">
    <property type="entry name" value="UDG-F5_TTUDGB_like"/>
    <property type="match status" value="1"/>
</dbReference>
<keyword evidence="4" id="KW-0378">Hydrolase</keyword>
<evidence type="ECO:0000256" key="2">
    <source>
        <dbReference type="ARBA" id="ARBA00022723"/>
    </source>
</evidence>
<dbReference type="GO" id="GO:0046872">
    <property type="term" value="F:metal ion binding"/>
    <property type="evidence" value="ECO:0007669"/>
    <property type="project" value="UniProtKB-KW"/>
</dbReference>
<accession>A0A7G5IKN0</accession>